<comment type="caution">
    <text evidence="6">The sequence shown here is derived from an EMBL/GenBank/DDBJ whole genome shotgun (WGS) entry which is preliminary data.</text>
</comment>
<dbReference type="SUPFAM" id="SSF144232">
    <property type="entry name" value="HIT/MYND zinc finger-like"/>
    <property type="match status" value="1"/>
</dbReference>
<gene>
    <name evidence="6" type="ORF">CYMTET_35532</name>
</gene>
<evidence type="ECO:0000256" key="4">
    <source>
        <dbReference type="SAM" id="MobiDB-lite"/>
    </source>
</evidence>
<evidence type="ECO:0000313" key="6">
    <source>
        <dbReference type="EMBL" id="KAK3255275.1"/>
    </source>
</evidence>
<protein>
    <recommendedName>
        <fullName evidence="5">MYND-type domain-containing protein</fullName>
    </recommendedName>
</protein>
<feature type="region of interest" description="Disordered" evidence="4">
    <location>
        <begin position="140"/>
        <end position="177"/>
    </location>
</feature>
<dbReference type="Gene3D" id="1.10.220.160">
    <property type="match status" value="1"/>
</dbReference>
<dbReference type="Gene3D" id="6.10.140.2220">
    <property type="match status" value="1"/>
</dbReference>
<feature type="domain" description="MYND-type" evidence="5">
    <location>
        <begin position="63"/>
        <end position="88"/>
    </location>
</feature>
<evidence type="ECO:0000259" key="5">
    <source>
        <dbReference type="Pfam" id="PF01753"/>
    </source>
</evidence>
<evidence type="ECO:0000256" key="2">
    <source>
        <dbReference type="ARBA" id="ARBA00022771"/>
    </source>
</evidence>
<evidence type="ECO:0000256" key="3">
    <source>
        <dbReference type="ARBA" id="ARBA00022833"/>
    </source>
</evidence>
<name>A0AAE0KP13_9CHLO</name>
<proteinExistence type="predicted"/>
<organism evidence="6 7">
    <name type="scientific">Cymbomonas tetramitiformis</name>
    <dbReference type="NCBI Taxonomy" id="36881"/>
    <lineage>
        <taxon>Eukaryota</taxon>
        <taxon>Viridiplantae</taxon>
        <taxon>Chlorophyta</taxon>
        <taxon>Pyramimonadophyceae</taxon>
        <taxon>Pyramimonadales</taxon>
        <taxon>Pyramimonadaceae</taxon>
        <taxon>Cymbomonas</taxon>
    </lineage>
</organism>
<dbReference type="Pfam" id="PF01753">
    <property type="entry name" value="zf-MYND"/>
    <property type="match status" value="1"/>
</dbReference>
<reference evidence="6 7" key="1">
    <citation type="journal article" date="2015" name="Genome Biol. Evol.">
        <title>Comparative Genomics of a Bacterivorous Green Alga Reveals Evolutionary Causalities and Consequences of Phago-Mixotrophic Mode of Nutrition.</title>
        <authorList>
            <person name="Burns J.A."/>
            <person name="Paasch A."/>
            <person name="Narechania A."/>
            <person name="Kim E."/>
        </authorList>
    </citation>
    <scope>NUCLEOTIDE SEQUENCE [LARGE SCALE GENOMIC DNA]</scope>
    <source>
        <strain evidence="6 7">PLY_AMNH</strain>
    </source>
</reference>
<dbReference type="InterPro" id="IPR046341">
    <property type="entry name" value="SET_dom_sf"/>
</dbReference>
<evidence type="ECO:0000256" key="1">
    <source>
        <dbReference type="ARBA" id="ARBA00022723"/>
    </source>
</evidence>
<evidence type="ECO:0000313" key="7">
    <source>
        <dbReference type="Proteomes" id="UP001190700"/>
    </source>
</evidence>
<dbReference type="AlphaFoldDB" id="A0AAE0KP13"/>
<keyword evidence="7" id="KW-1185">Reference proteome</keyword>
<keyword evidence="2" id="KW-0863">Zinc-finger</keyword>
<dbReference type="EMBL" id="LGRX02022784">
    <property type="protein sequence ID" value="KAK3255275.1"/>
    <property type="molecule type" value="Genomic_DNA"/>
</dbReference>
<dbReference type="Gene3D" id="2.170.270.10">
    <property type="entry name" value="SET domain"/>
    <property type="match status" value="1"/>
</dbReference>
<keyword evidence="3" id="KW-0862">Zinc</keyword>
<dbReference type="Proteomes" id="UP001190700">
    <property type="component" value="Unassembled WGS sequence"/>
</dbReference>
<accession>A0AAE0KP13</accession>
<dbReference type="InterPro" id="IPR002893">
    <property type="entry name" value="Znf_MYND"/>
</dbReference>
<feature type="region of interest" description="Disordered" evidence="4">
    <location>
        <begin position="202"/>
        <end position="223"/>
    </location>
</feature>
<keyword evidence="1" id="KW-0479">Metal-binding</keyword>
<sequence length="263" mass="28450">MEACTTRTSSRRGWHVIATRHLCAAEGAFSERAVVCALNDEHLRRCCSLCLTDLYEPRSPSFPDTVCPECKIVSYCNTICQAADLDLHALSGECALLSHDISTCRDVRLSLRLLQAWLDQPSQWSKMLCNREALLGPDSRPGPQYPGCSPQGARPAQAPSACGPPTSPLGEALQHTPRPGELQEWVRLIGLARRQSCRSCVLAGSRGGPPTTAEPRRPPPTLKRAAPHMQLLFAVSCLATTALSAKACVLSLNRAFAAASTRH</sequence>